<protein>
    <submittedName>
        <fullName evidence="2">UPF1 protein</fullName>
    </submittedName>
</protein>
<proteinExistence type="predicted"/>
<feature type="region of interest" description="Disordered" evidence="1">
    <location>
        <begin position="63"/>
        <end position="108"/>
    </location>
</feature>
<keyword evidence="3" id="KW-1185">Reference proteome</keyword>
<organism evidence="2 3">
    <name type="scientific">Symbiodinium natans</name>
    <dbReference type="NCBI Taxonomy" id="878477"/>
    <lineage>
        <taxon>Eukaryota</taxon>
        <taxon>Sar</taxon>
        <taxon>Alveolata</taxon>
        <taxon>Dinophyceae</taxon>
        <taxon>Suessiales</taxon>
        <taxon>Symbiodiniaceae</taxon>
        <taxon>Symbiodinium</taxon>
    </lineage>
</organism>
<feature type="region of interest" description="Disordered" evidence="1">
    <location>
        <begin position="134"/>
        <end position="154"/>
    </location>
</feature>
<comment type="caution">
    <text evidence="2">The sequence shown here is derived from an EMBL/GenBank/DDBJ whole genome shotgun (WGS) entry which is preliminary data.</text>
</comment>
<dbReference type="AlphaFoldDB" id="A0A812LJM2"/>
<gene>
    <name evidence="2" type="primary">UPF1</name>
    <name evidence="2" type="ORF">SNAT2548_LOCUS11573</name>
</gene>
<name>A0A812LJM2_9DINO</name>
<evidence type="ECO:0000313" key="2">
    <source>
        <dbReference type="EMBL" id="CAE7245347.1"/>
    </source>
</evidence>
<accession>A0A812LJM2</accession>
<reference evidence="2" key="1">
    <citation type="submission" date="2021-02" db="EMBL/GenBank/DDBJ databases">
        <authorList>
            <person name="Dougan E. K."/>
            <person name="Rhodes N."/>
            <person name="Thang M."/>
            <person name="Chan C."/>
        </authorList>
    </citation>
    <scope>NUCLEOTIDE SEQUENCE</scope>
</reference>
<sequence length="280" mass="31033">MVSYDQLNVPALASAEALNRRGALIEVARQERPEAPSYEAAEEIMGIREAGEGSVIDPALTQHTAKRLAAEERKRANRRGERRTRPGGLHKGGAGALSSRRSRQRVQRRRLLADRARGTVWALNRLAACNKAQRVKDARVQRPPPPKSMSPQAALRQKAGLASYVRDRLSLPRDQAAPVPLESLLLQAERDLLRDFKVRMMLSDEEIAGVLERGMTGDRYIDPQLEGGRKVYRNFIADLWNSKLIGFTASPRVQVGAFVRTPRRSSPRVCSASSKGPCSP</sequence>
<evidence type="ECO:0000256" key="1">
    <source>
        <dbReference type="SAM" id="MobiDB-lite"/>
    </source>
</evidence>
<evidence type="ECO:0000313" key="3">
    <source>
        <dbReference type="Proteomes" id="UP000604046"/>
    </source>
</evidence>
<dbReference type="EMBL" id="CAJNDS010001046">
    <property type="protein sequence ID" value="CAE7245347.1"/>
    <property type="molecule type" value="Genomic_DNA"/>
</dbReference>
<dbReference type="Proteomes" id="UP000604046">
    <property type="component" value="Unassembled WGS sequence"/>
</dbReference>